<dbReference type="EMBL" id="CP104143">
    <property type="protein sequence ID" value="UWU15070.1"/>
    <property type="molecule type" value="Genomic_DNA"/>
</dbReference>
<organism evidence="2 4">
    <name type="scientific">Rhizobium sullae</name>
    <name type="common">Rhizobium hedysari</name>
    <dbReference type="NCBI Taxonomy" id="50338"/>
    <lineage>
        <taxon>Bacteria</taxon>
        <taxon>Pseudomonadati</taxon>
        <taxon>Pseudomonadota</taxon>
        <taxon>Alphaproteobacteria</taxon>
        <taxon>Hyphomicrobiales</taxon>
        <taxon>Rhizobiaceae</taxon>
        <taxon>Rhizobium/Agrobacterium group</taxon>
        <taxon>Rhizobium</taxon>
    </lineage>
</organism>
<reference evidence="2 4" key="2">
    <citation type="submission" date="2017-12" db="EMBL/GenBank/DDBJ databases">
        <title>Genome sequence of Rhizobium sullae HCNT1 isolated from Sulla coronaria nodules and featuring peculiar denitrification phenotypes.</title>
        <authorList>
            <person name="De Diego-Diaz B."/>
            <person name="Treu L."/>
            <person name="Campanaro S."/>
            <person name="Da Silva Duarte V."/>
            <person name="Basaglia M."/>
            <person name="Favaro L."/>
            <person name="Casella S."/>
            <person name="Squartini A."/>
        </authorList>
    </citation>
    <scope>NUCLEOTIDE SEQUENCE [LARGE SCALE GENOMIC DNA]</scope>
    <source>
        <strain evidence="2 4">HCNT1</strain>
    </source>
</reference>
<dbReference type="NCBIfam" id="NF047412">
    <property type="entry name" value="sig_GCG_CRPN_rpt"/>
    <property type="match status" value="1"/>
</dbReference>
<dbReference type="EMBL" id="PIQN01000022">
    <property type="protein sequence ID" value="PKA40269.1"/>
    <property type="molecule type" value="Genomic_DNA"/>
</dbReference>
<reference evidence="2 4" key="1">
    <citation type="submission" date="2017-11" db="EMBL/GenBank/DDBJ databases">
        <authorList>
            <person name="Han C.G."/>
        </authorList>
    </citation>
    <scope>NUCLEOTIDE SEQUENCE [LARGE SCALE GENOMIC DNA]</scope>
    <source>
        <strain evidence="2 4">HCNT1</strain>
    </source>
</reference>
<accession>A0A2N0D2E6</accession>
<dbReference type="RefSeq" id="WP_027507591.1">
    <property type="nucleotide sequence ID" value="NZ_CP104143.1"/>
</dbReference>
<evidence type="ECO:0000313" key="4">
    <source>
        <dbReference type="Proteomes" id="UP000232164"/>
    </source>
</evidence>
<dbReference type="AlphaFoldDB" id="A0A2N0D2E6"/>
<evidence type="ECO:0000256" key="1">
    <source>
        <dbReference type="SAM" id="SignalP"/>
    </source>
</evidence>
<feature type="chain" id="PRO_5014870791" evidence="1">
    <location>
        <begin position="23"/>
        <end position="111"/>
    </location>
</feature>
<feature type="signal peptide" evidence="1">
    <location>
        <begin position="1"/>
        <end position="22"/>
    </location>
</feature>
<evidence type="ECO:0000313" key="2">
    <source>
        <dbReference type="EMBL" id="PKA40269.1"/>
    </source>
</evidence>
<keyword evidence="1" id="KW-0732">Signal</keyword>
<protein>
    <submittedName>
        <fullName evidence="2">Uncharacterized protein</fullName>
    </submittedName>
</protein>
<dbReference type="Proteomes" id="UP000232164">
    <property type="component" value="Unassembled WGS sequence"/>
</dbReference>
<sequence length="111" mass="12999">MKIISLAAALVIGGLSAVSAEAMPMAPAHAEPAAPSAITKVDYACGPGWRLTRWGECRPRFYRPPPRYWGPPPQRWGWGWERPRHHRHDRDRDWGRHDRYDRYDRYERSSF</sequence>
<gene>
    <name evidence="2" type="ORF">CWR43_27105</name>
    <name evidence="3" type="ORF">N2599_03355</name>
</gene>
<dbReference type="Proteomes" id="UP001060123">
    <property type="component" value="Chromosome"/>
</dbReference>
<evidence type="ECO:0000313" key="3">
    <source>
        <dbReference type="EMBL" id="UWU15070.1"/>
    </source>
</evidence>
<keyword evidence="5" id="KW-1185">Reference proteome</keyword>
<name>A0A2N0D2E6_RHISU</name>
<dbReference type="InterPro" id="IPR058110">
    <property type="entry name" value="GCG_CRPN_dom"/>
</dbReference>
<evidence type="ECO:0000313" key="5">
    <source>
        <dbReference type="Proteomes" id="UP001060123"/>
    </source>
</evidence>
<proteinExistence type="predicted"/>
<reference evidence="3" key="3">
    <citation type="submission" date="2022-09" db="EMBL/GenBank/DDBJ databases">
        <title>Australian commercial rhizobial inoculants.</title>
        <authorList>
            <person name="Kohlmeier M.G."/>
            <person name="O'Hara G.W."/>
            <person name="Colombi E."/>
            <person name="Ramsay J.P."/>
            <person name="Terpolilli J."/>
        </authorList>
    </citation>
    <scope>NUCLEOTIDE SEQUENCE</scope>
    <source>
        <strain evidence="3">WSM1592</strain>
    </source>
</reference>